<sequence>MQGQPLPKKVETFAGRRVVAVSAGDRHSIAITADGAVWSWGYGASGQLGHGDQQNQLLPKQVEAFAGQRVVAVSAAEYNSFAIAADGGVYAWGLGERGCLGHGEDLSHQLLPKKIERFGERGLGQ</sequence>
<evidence type="ECO:0000256" key="1">
    <source>
        <dbReference type="ARBA" id="ARBA00022737"/>
    </source>
</evidence>
<dbReference type="InterPro" id="IPR000408">
    <property type="entry name" value="Reg_chr_condens"/>
</dbReference>
<dbReference type="PaxDb" id="2903-EOD38720"/>
<evidence type="ECO:0000313" key="3">
    <source>
        <dbReference type="EnsemblProtists" id="EOD38720"/>
    </source>
</evidence>
<dbReference type="GeneID" id="17283993"/>
<dbReference type="RefSeq" id="XP_005791149.1">
    <property type="nucleotide sequence ID" value="XM_005791092.1"/>
</dbReference>
<dbReference type="KEGG" id="ehx:EMIHUDRAFT_373026"/>
<evidence type="ECO:0000256" key="2">
    <source>
        <dbReference type="PROSITE-ProRule" id="PRU00235"/>
    </source>
</evidence>
<dbReference type="PRINTS" id="PR00633">
    <property type="entry name" value="RCCNDNSATION"/>
</dbReference>
<dbReference type="Pfam" id="PF00415">
    <property type="entry name" value="RCC1"/>
    <property type="match status" value="3"/>
</dbReference>
<dbReference type="InterPro" id="IPR051625">
    <property type="entry name" value="Signaling_Regulatory_Domain"/>
</dbReference>
<organism evidence="3 4">
    <name type="scientific">Emiliania huxleyi (strain CCMP1516)</name>
    <dbReference type="NCBI Taxonomy" id="280463"/>
    <lineage>
        <taxon>Eukaryota</taxon>
        <taxon>Haptista</taxon>
        <taxon>Haptophyta</taxon>
        <taxon>Prymnesiophyceae</taxon>
        <taxon>Isochrysidales</taxon>
        <taxon>Noelaerhabdaceae</taxon>
        <taxon>Emiliania</taxon>
    </lineage>
</organism>
<evidence type="ECO:0008006" key="5">
    <source>
        <dbReference type="Google" id="ProtNLM"/>
    </source>
</evidence>
<accession>A0A0D3KSI5</accession>
<reference evidence="3" key="2">
    <citation type="submission" date="2024-10" db="UniProtKB">
        <authorList>
            <consortium name="EnsemblProtists"/>
        </authorList>
    </citation>
    <scope>IDENTIFICATION</scope>
</reference>
<dbReference type="PROSITE" id="PS50012">
    <property type="entry name" value="RCC1_3"/>
    <property type="match status" value="3"/>
</dbReference>
<protein>
    <recommendedName>
        <fullName evidence="5">Regulator of chromosome condensation</fullName>
    </recommendedName>
</protein>
<dbReference type="SUPFAM" id="SSF50985">
    <property type="entry name" value="RCC1/BLIP-II"/>
    <property type="match status" value="1"/>
</dbReference>
<dbReference type="Proteomes" id="UP000013827">
    <property type="component" value="Unassembled WGS sequence"/>
</dbReference>
<dbReference type="OMA" id="INIKCIA"/>
<dbReference type="eggNOG" id="KOG1426">
    <property type="taxonomic scope" value="Eukaryota"/>
</dbReference>
<keyword evidence="1" id="KW-0677">Repeat</keyword>
<dbReference type="PROSITE" id="PS00626">
    <property type="entry name" value="RCC1_2"/>
    <property type="match status" value="1"/>
</dbReference>
<dbReference type="InterPro" id="IPR009091">
    <property type="entry name" value="RCC1/BLIP-II"/>
</dbReference>
<dbReference type="EnsemblProtists" id="EOD38720">
    <property type="protein sequence ID" value="EOD38720"/>
    <property type="gene ID" value="EMIHUDRAFT_373026"/>
</dbReference>
<keyword evidence="4" id="KW-1185">Reference proteome</keyword>
<feature type="repeat" description="RCC1" evidence="2">
    <location>
        <begin position="1"/>
        <end position="34"/>
    </location>
</feature>
<dbReference type="STRING" id="2903.R1FI34"/>
<proteinExistence type="predicted"/>
<feature type="repeat" description="RCC1" evidence="2">
    <location>
        <begin position="87"/>
        <end position="125"/>
    </location>
</feature>
<evidence type="ECO:0000313" key="4">
    <source>
        <dbReference type="Proteomes" id="UP000013827"/>
    </source>
</evidence>
<dbReference type="Gene3D" id="2.130.10.30">
    <property type="entry name" value="Regulator of chromosome condensation 1/beta-lactamase-inhibitor protein II"/>
    <property type="match status" value="1"/>
</dbReference>
<dbReference type="AlphaFoldDB" id="A0A0D3KSI5"/>
<reference evidence="4" key="1">
    <citation type="journal article" date="2013" name="Nature">
        <title>Pan genome of the phytoplankton Emiliania underpins its global distribution.</title>
        <authorList>
            <person name="Read B.A."/>
            <person name="Kegel J."/>
            <person name="Klute M.J."/>
            <person name="Kuo A."/>
            <person name="Lefebvre S.C."/>
            <person name="Maumus F."/>
            <person name="Mayer C."/>
            <person name="Miller J."/>
            <person name="Monier A."/>
            <person name="Salamov A."/>
            <person name="Young J."/>
            <person name="Aguilar M."/>
            <person name="Claverie J.M."/>
            <person name="Frickenhaus S."/>
            <person name="Gonzalez K."/>
            <person name="Herman E.K."/>
            <person name="Lin Y.C."/>
            <person name="Napier J."/>
            <person name="Ogata H."/>
            <person name="Sarno A.F."/>
            <person name="Shmutz J."/>
            <person name="Schroeder D."/>
            <person name="de Vargas C."/>
            <person name="Verret F."/>
            <person name="von Dassow P."/>
            <person name="Valentin K."/>
            <person name="Van de Peer Y."/>
            <person name="Wheeler G."/>
            <person name="Dacks J.B."/>
            <person name="Delwiche C.F."/>
            <person name="Dyhrman S.T."/>
            <person name="Glockner G."/>
            <person name="John U."/>
            <person name="Richards T."/>
            <person name="Worden A.Z."/>
            <person name="Zhang X."/>
            <person name="Grigoriev I.V."/>
            <person name="Allen A.E."/>
            <person name="Bidle K."/>
            <person name="Borodovsky M."/>
            <person name="Bowler C."/>
            <person name="Brownlee C."/>
            <person name="Cock J.M."/>
            <person name="Elias M."/>
            <person name="Gladyshev V.N."/>
            <person name="Groth M."/>
            <person name="Guda C."/>
            <person name="Hadaegh A."/>
            <person name="Iglesias-Rodriguez M.D."/>
            <person name="Jenkins J."/>
            <person name="Jones B.M."/>
            <person name="Lawson T."/>
            <person name="Leese F."/>
            <person name="Lindquist E."/>
            <person name="Lobanov A."/>
            <person name="Lomsadze A."/>
            <person name="Malik S.B."/>
            <person name="Marsh M.E."/>
            <person name="Mackinder L."/>
            <person name="Mock T."/>
            <person name="Mueller-Roeber B."/>
            <person name="Pagarete A."/>
            <person name="Parker M."/>
            <person name="Probert I."/>
            <person name="Quesneville H."/>
            <person name="Raines C."/>
            <person name="Rensing S.A."/>
            <person name="Riano-Pachon D.M."/>
            <person name="Richier S."/>
            <person name="Rokitta S."/>
            <person name="Shiraiwa Y."/>
            <person name="Soanes D.M."/>
            <person name="van der Giezen M."/>
            <person name="Wahlund T.M."/>
            <person name="Williams B."/>
            <person name="Wilson W."/>
            <person name="Wolfe G."/>
            <person name="Wurch L.L."/>
        </authorList>
    </citation>
    <scope>NUCLEOTIDE SEQUENCE</scope>
</reference>
<name>A0A0D3KSI5_EMIH1</name>
<feature type="repeat" description="RCC1" evidence="2">
    <location>
        <begin position="35"/>
        <end position="86"/>
    </location>
</feature>
<dbReference type="PANTHER" id="PTHR22872">
    <property type="entry name" value="BTK-BINDING PROTEIN-RELATED"/>
    <property type="match status" value="1"/>
</dbReference>
<dbReference type="HOGENOM" id="CLU_156993_0_0_1"/>